<dbReference type="InterPro" id="IPR024230">
    <property type="entry name" value="GspL_cyto_dom"/>
</dbReference>
<gene>
    <name evidence="13" type="ORF">D7V64_00110</name>
</gene>
<dbReference type="EMBL" id="RAXZ01000001">
    <property type="protein sequence ID" value="RKG55557.1"/>
    <property type="molecule type" value="Genomic_DNA"/>
</dbReference>
<dbReference type="Pfam" id="PF12693">
    <property type="entry name" value="GspL_C"/>
    <property type="match status" value="1"/>
</dbReference>
<evidence type="ECO:0000313" key="13">
    <source>
        <dbReference type="EMBL" id="RKG55557.1"/>
    </source>
</evidence>
<reference evidence="13 14" key="1">
    <citation type="submission" date="2018-09" db="EMBL/GenBank/DDBJ databases">
        <title>The draft genome of Acinetobacter spp. strains.</title>
        <authorList>
            <person name="Qin J."/>
            <person name="Feng Y."/>
            <person name="Zong Z."/>
        </authorList>
    </citation>
    <scope>NUCLEOTIDE SEQUENCE [LARGE SCALE GENOMIC DNA]</scope>
    <source>
        <strain evidence="13 14">WCHAc060002</strain>
    </source>
</reference>
<evidence type="ECO:0000259" key="11">
    <source>
        <dbReference type="Pfam" id="PF05134"/>
    </source>
</evidence>
<feature type="domain" description="GspL cytoplasmic actin-ATPase-like" evidence="11">
    <location>
        <begin position="12"/>
        <end position="168"/>
    </location>
</feature>
<evidence type="ECO:0000256" key="1">
    <source>
        <dbReference type="ARBA" id="ARBA00004377"/>
    </source>
</evidence>
<keyword evidence="4" id="KW-1003">Cell membrane</keyword>
<protein>
    <recommendedName>
        <fullName evidence="10">Type II secretion system protein L</fullName>
        <shortName evidence="10">T2SS protein L</shortName>
    </recommendedName>
</protein>
<accession>A0A3A8G930</accession>
<evidence type="ECO:0000256" key="5">
    <source>
        <dbReference type="ARBA" id="ARBA00022519"/>
    </source>
</evidence>
<dbReference type="AlphaFoldDB" id="A0A3A8G930"/>
<sequence>MLYIWMPEANGVWQWSKGEFWQQASSLEQLIQDIRDYHGKDATVFFPSRDIQLIQQQFSKAQYKKLGPEGVKYLLEEYVILPLDYMKVFHHFENPEQLSVMGVAQSTAETMQHALALIPVKVQALLPDFLVLPEPEPNQLIIADIAGHLLVRENKYAGQSIDDLSLYLDYQTLAEDTKVKVSHLNNAQLQSLNAVATQDHVESFQYVIPAFKKPQTNPWNILPKAKNQSGVSGYWKACAAVLCAFIFVQFGYDAIRWYQNKKVADLTAVQAVDQFKSWFGQSYPVTEQTLKSQFEAQLRLNQTGNTQALQLLSRVGPVLMQHQVVANRVSYEASVLNMELKASSAQVLQQLTEQLNQQGFKVELGNIQPKDNGAVGQVKIQ</sequence>
<comment type="function">
    <text evidence="10">Inner membrane component of the type II secretion system required for the energy-dependent secretion of extracellular factors such as proteases and toxins from the periplasm.</text>
</comment>
<dbReference type="GO" id="GO:0015627">
    <property type="term" value="C:type II protein secretion system complex"/>
    <property type="evidence" value="ECO:0007669"/>
    <property type="project" value="InterPro"/>
</dbReference>
<evidence type="ECO:0000256" key="8">
    <source>
        <dbReference type="ARBA" id="ARBA00022989"/>
    </source>
</evidence>
<comment type="caution">
    <text evidence="13">The sequence shown here is derived from an EMBL/GenBank/DDBJ whole genome shotgun (WGS) entry which is preliminary data.</text>
</comment>
<feature type="domain" description="GspL periplasmic" evidence="12">
    <location>
        <begin position="234"/>
        <end position="370"/>
    </location>
</feature>
<evidence type="ECO:0000256" key="9">
    <source>
        <dbReference type="ARBA" id="ARBA00023136"/>
    </source>
</evidence>
<evidence type="ECO:0000256" key="3">
    <source>
        <dbReference type="ARBA" id="ARBA00022448"/>
    </source>
</evidence>
<name>A0A3A8G930_9GAMM</name>
<evidence type="ECO:0000256" key="10">
    <source>
        <dbReference type="PIRNR" id="PIRNR015761"/>
    </source>
</evidence>
<dbReference type="InterPro" id="IPR007812">
    <property type="entry name" value="T2SS_protein-GspL"/>
</dbReference>
<keyword evidence="5" id="KW-0997">Cell inner membrane</keyword>
<dbReference type="NCBIfam" id="TIGR01709">
    <property type="entry name" value="typeII_sec_gspL"/>
    <property type="match status" value="1"/>
</dbReference>
<keyword evidence="8" id="KW-1133">Transmembrane helix</keyword>
<keyword evidence="7 10" id="KW-0653">Protein transport</keyword>
<keyword evidence="3 10" id="KW-0813">Transport</keyword>
<dbReference type="PIRSF" id="PIRSF015761">
    <property type="entry name" value="Protein_L"/>
    <property type="match status" value="1"/>
</dbReference>
<evidence type="ECO:0000256" key="2">
    <source>
        <dbReference type="ARBA" id="ARBA00005318"/>
    </source>
</evidence>
<dbReference type="InterPro" id="IPR043129">
    <property type="entry name" value="ATPase_NBD"/>
</dbReference>
<comment type="subcellular location">
    <subcellularLocation>
        <location evidence="1">Cell inner membrane</location>
        <topology evidence="1">Single-pass membrane protein</topology>
    </subcellularLocation>
</comment>
<dbReference type="GO" id="GO:0009276">
    <property type="term" value="C:Gram-negative-bacterium-type cell wall"/>
    <property type="evidence" value="ECO:0007669"/>
    <property type="project" value="InterPro"/>
</dbReference>
<dbReference type="Proteomes" id="UP000281084">
    <property type="component" value="Unassembled WGS sequence"/>
</dbReference>
<comment type="similarity">
    <text evidence="2 10">Belongs to the GSP L family.</text>
</comment>
<dbReference type="Gene3D" id="3.30.1360.100">
    <property type="entry name" value="General secretion pathway protein M, EpsM"/>
    <property type="match status" value="1"/>
</dbReference>
<dbReference type="GO" id="GO:0015628">
    <property type="term" value="P:protein secretion by the type II secretion system"/>
    <property type="evidence" value="ECO:0007669"/>
    <property type="project" value="InterPro"/>
</dbReference>
<dbReference type="RefSeq" id="WP_120366455.1">
    <property type="nucleotide sequence ID" value="NZ_RAXZ01000001.1"/>
</dbReference>
<organism evidence="13 14">
    <name type="scientific">Acinetobacter cumulans</name>
    <dbReference type="NCBI Taxonomy" id="2136182"/>
    <lineage>
        <taxon>Bacteria</taxon>
        <taxon>Pseudomonadati</taxon>
        <taxon>Pseudomonadota</taxon>
        <taxon>Gammaproteobacteria</taxon>
        <taxon>Moraxellales</taxon>
        <taxon>Moraxellaceae</taxon>
        <taxon>Acinetobacter</taxon>
    </lineage>
</organism>
<keyword evidence="6" id="KW-0812">Transmembrane</keyword>
<keyword evidence="9" id="KW-0472">Membrane</keyword>
<dbReference type="Pfam" id="PF05134">
    <property type="entry name" value="T2SSL"/>
    <property type="match status" value="1"/>
</dbReference>
<evidence type="ECO:0000256" key="7">
    <source>
        <dbReference type="ARBA" id="ARBA00022927"/>
    </source>
</evidence>
<dbReference type="InterPro" id="IPR025691">
    <property type="entry name" value="GspL_pp_dom"/>
</dbReference>
<dbReference type="GO" id="GO:0005886">
    <property type="term" value="C:plasma membrane"/>
    <property type="evidence" value="ECO:0007669"/>
    <property type="project" value="UniProtKB-SubCell"/>
</dbReference>
<evidence type="ECO:0000259" key="12">
    <source>
        <dbReference type="Pfam" id="PF12693"/>
    </source>
</evidence>
<dbReference type="SUPFAM" id="SSF53067">
    <property type="entry name" value="Actin-like ATPase domain"/>
    <property type="match status" value="1"/>
</dbReference>
<evidence type="ECO:0000256" key="6">
    <source>
        <dbReference type="ARBA" id="ARBA00022692"/>
    </source>
</evidence>
<proteinExistence type="inferred from homology"/>
<evidence type="ECO:0000256" key="4">
    <source>
        <dbReference type="ARBA" id="ARBA00022475"/>
    </source>
</evidence>
<dbReference type="Gene3D" id="3.30.420.380">
    <property type="match status" value="1"/>
</dbReference>
<evidence type="ECO:0000313" key="14">
    <source>
        <dbReference type="Proteomes" id="UP000281084"/>
    </source>
</evidence>